<protein>
    <recommendedName>
        <fullName evidence="2">YhdP central domain-containing protein</fullName>
    </recommendedName>
</protein>
<dbReference type="AlphaFoldDB" id="A0A077AVV6"/>
<dbReference type="STRING" id="91604.ID47_11875"/>
<feature type="domain" description="YhdP central" evidence="2">
    <location>
        <begin position="175"/>
        <end position="683"/>
    </location>
</feature>
<accession>A0A077AVV6</accession>
<dbReference type="PANTHER" id="PTHR30441:SF8">
    <property type="entry name" value="DUF748 DOMAIN-CONTAINING PROTEIN"/>
    <property type="match status" value="1"/>
</dbReference>
<evidence type="ECO:0000313" key="4">
    <source>
        <dbReference type="Proteomes" id="UP000028926"/>
    </source>
</evidence>
<evidence type="ECO:0000256" key="1">
    <source>
        <dbReference type="SAM" id="Phobius"/>
    </source>
</evidence>
<keyword evidence="1" id="KW-1133">Transmembrane helix</keyword>
<keyword evidence="1" id="KW-0812">Transmembrane</keyword>
<proteinExistence type="predicted"/>
<dbReference type="InterPro" id="IPR025263">
    <property type="entry name" value="YhdP_central"/>
</dbReference>
<dbReference type="EMBL" id="CP008941">
    <property type="protein sequence ID" value="AIK97282.1"/>
    <property type="molecule type" value="Genomic_DNA"/>
</dbReference>
<evidence type="ECO:0000313" key="3">
    <source>
        <dbReference type="EMBL" id="AIK97282.1"/>
    </source>
</evidence>
<dbReference type="Proteomes" id="UP000028926">
    <property type="component" value="Chromosome"/>
</dbReference>
<name>A0A077AVV6_9PROT</name>
<dbReference type="HOGENOM" id="CLU_319511_0_0_5"/>
<sequence length="909" mass="98880">MNTIKKIFGIAIIAVGIIGMMVAGLSYYLSSPSIQTKIAQEFNNLLTTNGYPPDHVALQSTQWGGLLNPLSIRLQQVVITHKDLELRLKKLKLGVDPLSLFHLQPKIKHITVRGGNLIKDHQPLIHLSGSLYLKGDSISYRLKDFKCNLKDLALFHPHLSTLRTVDLPISIKSTGFFDGKEDVRGKFEISLKQGKVIFPPYYPDIVEISEGKIEAYLESTKLEWAILHLKSHDLIGKASGSLESPSLVKALTNATPIQLKLTGAVEKMPIDQIKVYWPIGLAAKARAWVTTNLSQGLVPHATLILNGHLIASPHPTLSIDHLNGDIDATGVDVAYLGNLPKVTQTQGHCIYTKSNFIISAQGSCDGMSVEQAHLNISGLDQDDEQMAIDLNVRGSLEKSLNLIAQKPLEFLQKLGLDHSIFTGEALTHLKLTFPLKCDLPLDQVQAHAHSKISSATLTYSTLPLSLNEPLTQGQFDLEVTNNDLVLNGTGLVAHHPARISAKEVFNSKENYLIIQADDEATDPYLGQFELIYKNKALAVKADLSKIEGALAAIRYVKEKSQPGFLDLTAKVTKDKALSISKVNLVLGDAHLQGTGQIDLQNAVLNLDQITLGDLKGELTLSGNPTNLNIKGTIQHLDLDPILQNFEATKQASNISIAADLKINKVSLSNKINFGAAQASLTWEKGEISSLALVSIIPNTLAIHLAPKKNGTHSFSVACQNAGNLIDYFNPNDDLEGGRLIFAGDLQDDDHKKIKISGELDLRDVTVIKAPLLAQILSISSLDGIVRTLSGQGIHFDHTVGKIRWEDNKVYLDDIHASGSSIALNLDGSIDTISKVYNLHGELYPLNSLNFAMANIPLLGSVLSGGKNRGVFSTAFTITGPLDNSKIWINPLSTIAPQGMKELIKKSSTQ</sequence>
<keyword evidence="4" id="KW-1185">Reference proteome</keyword>
<dbReference type="PANTHER" id="PTHR30441">
    <property type="entry name" value="DUF748 DOMAIN-CONTAINING PROTEIN"/>
    <property type="match status" value="1"/>
</dbReference>
<keyword evidence="1" id="KW-0472">Membrane</keyword>
<dbReference type="Pfam" id="PF13116">
    <property type="entry name" value="YhdP"/>
    <property type="match status" value="1"/>
</dbReference>
<dbReference type="KEGG" id="paca:ID47_11875"/>
<dbReference type="GO" id="GO:0090313">
    <property type="term" value="P:regulation of protein targeting to membrane"/>
    <property type="evidence" value="ECO:0007669"/>
    <property type="project" value="TreeGrafter"/>
</dbReference>
<organism evidence="3 4">
    <name type="scientific">Candidatus Odyssella acanthamoebae</name>
    <dbReference type="NCBI Taxonomy" id="91604"/>
    <lineage>
        <taxon>Bacteria</taxon>
        <taxon>Pseudomonadati</taxon>
        <taxon>Pseudomonadota</taxon>
        <taxon>Alphaproteobacteria</taxon>
        <taxon>Holosporales</taxon>
        <taxon>Candidatus Paracaedibacteraceae</taxon>
        <taxon>Candidatus Odyssella</taxon>
    </lineage>
</organism>
<dbReference type="eggNOG" id="COG3164">
    <property type="taxonomic scope" value="Bacteria"/>
</dbReference>
<gene>
    <name evidence="3" type="ORF">ID47_11875</name>
</gene>
<evidence type="ECO:0000259" key="2">
    <source>
        <dbReference type="Pfam" id="PF13116"/>
    </source>
</evidence>
<dbReference type="InterPro" id="IPR052894">
    <property type="entry name" value="AsmA-related"/>
</dbReference>
<reference evidence="3 4" key="1">
    <citation type="submission" date="2014-07" db="EMBL/GenBank/DDBJ databases">
        <title>Comparative genomic insights into amoeba endosymbionts belonging to the families of Holosporaceae and Candidatus Midichloriaceae within Rickettsiales.</title>
        <authorList>
            <person name="Wang Z."/>
            <person name="Wu M."/>
        </authorList>
    </citation>
    <scope>NUCLEOTIDE SEQUENCE [LARGE SCALE GENOMIC DNA]</scope>
    <source>
        <strain evidence="3">PRA3</strain>
    </source>
</reference>
<feature type="transmembrane region" description="Helical" evidence="1">
    <location>
        <begin position="7"/>
        <end position="29"/>
    </location>
</feature>
<dbReference type="GO" id="GO:0005886">
    <property type="term" value="C:plasma membrane"/>
    <property type="evidence" value="ECO:0007669"/>
    <property type="project" value="TreeGrafter"/>
</dbReference>
<dbReference type="OrthoDB" id="7161641at2"/>
<dbReference type="RefSeq" id="WP_038466665.1">
    <property type="nucleotide sequence ID" value="NZ_CP008941.1"/>
</dbReference>